<dbReference type="Gene3D" id="1.10.10.750">
    <property type="entry name" value="Ypt/Rab-GAP domain of gyp1p, domain 1"/>
    <property type="match status" value="1"/>
</dbReference>
<dbReference type="GO" id="GO:0005096">
    <property type="term" value="F:GTPase activator activity"/>
    <property type="evidence" value="ECO:0007669"/>
    <property type="project" value="UniProtKB-KW"/>
</dbReference>
<dbReference type="FunFam" id="1.10.10.750:FF:000007">
    <property type="entry name" value="TBC1 domain family member"/>
    <property type="match status" value="1"/>
</dbReference>
<dbReference type="PANTHER" id="PTHR22957:SF26">
    <property type="entry name" value="LD44506P"/>
    <property type="match status" value="1"/>
</dbReference>
<comment type="caution">
    <text evidence="4">The sequence shown here is derived from an EMBL/GenBank/DDBJ whole genome shotgun (WGS) entry which is preliminary data.</text>
</comment>
<protein>
    <recommendedName>
        <fullName evidence="3">Rab-GAP TBC domain-containing protein</fullName>
    </recommendedName>
</protein>
<dbReference type="FunFam" id="1.10.472.80:FF:000001">
    <property type="entry name" value="TBC1 domain family member 22B"/>
    <property type="match status" value="1"/>
</dbReference>
<evidence type="ECO:0000313" key="5">
    <source>
        <dbReference type="Proteomes" id="UP001438707"/>
    </source>
</evidence>
<dbReference type="EMBL" id="JALJOS010000056">
    <property type="protein sequence ID" value="KAK9818762.1"/>
    <property type="molecule type" value="Genomic_DNA"/>
</dbReference>
<evidence type="ECO:0000313" key="4">
    <source>
        <dbReference type="EMBL" id="KAK9818762.1"/>
    </source>
</evidence>
<feature type="compositionally biased region" description="Low complexity" evidence="2">
    <location>
        <begin position="185"/>
        <end position="198"/>
    </location>
</feature>
<dbReference type="Pfam" id="PF00566">
    <property type="entry name" value="RabGAP-TBC"/>
    <property type="match status" value="1"/>
</dbReference>
<evidence type="ECO:0000256" key="1">
    <source>
        <dbReference type="ARBA" id="ARBA00022468"/>
    </source>
</evidence>
<organism evidence="4 5">
    <name type="scientific">Apatococcus lobatus</name>
    <dbReference type="NCBI Taxonomy" id="904363"/>
    <lineage>
        <taxon>Eukaryota</taxon>
        <taxon>Viridiplantae</taxon>
        <taxon>Chlorophyta</taxon>
        <taxon>core chlorophytes</taxon>
        <taxon>Trebouxiophyceae</taxon>
        <taxon>Chlorellales</taxon>
        <taxon>Chlorellaceae</taxon>
        <taxon>Apatococcus</taxon>
    </lineage>
</organism>
<evidence type="ECO:0000259" key="3">
    <source>
        <dbReference type="PROSITE" id="PS50086"/>
    </source>
</evidence>
<keyword evidence="5" id="KW-1185">Reference proteome</keyword>
<dbReference type="FunFam" id="1.10.8.270:FF:000004">
    <property type="entry name" value="TBC1 domain family, member 22B"/>
    <property type="match status" value="1"/>
</dbReference>
<reference evidence="4 5" key="1">
    <citation type="journal article" date="2024" name="Nat. Commun.">
        <title>Phylogenomics reveals the evolutionary origins of lichenization in chlorophyte algae.</title>
        <authorList>
            <person name="Puginier C."/>
            <person name="Libourel C."/>
            <person name="Otte J."/>
            <person name="Skaloud P."/>
            <person name="Haon M."/>
            <person name="Grisel S."/>
            <person name="Petersen M."/>
            <person name="Berrin J.G."/>
            <person name="Delaux P.M."/>
            <person name="Dal Grande F."/>
            <person name="Keller J."/>
        </authorList>
    </citation>
    <scope>NUCLEOTIDE SEQUENCE [LARGE SCALE GENOMIC DNA]</scope>
    <source>
        <strain evidence="4 5">SAG 2145</strain>
    </source>
</reference>
<dbReference type="Gene3D" id="1.10.472.80">
    <property type="entry name" value="Ypt/Rab-GAP domain of gyp1p, domain 3"/>
    <property type="match status" value="1"/>
</dbReference>
<dbReference type="InterPro" id="IPR035969">
    <property type="entry name" value="Rab-GAP_TBC_sf"/>
</dbReference>
<dbReference type="SMART" id="SM00164">
    <property type="entry name" value="TBC"/>
    <property type="match status" value="1"/>
</dbReference>
<proteinExistence type="predicted"/>
<dbReference type="SUPFAM" id="SSF47923">
    <property type="entry name" value="Ypt/Rab-GAP domain of gyp1p"/>
    <property type="match status" value="2"/>
</dbReference>
<dbReference type="Gene3D" id="1.10.8.270">
    <property type="entry name" value="putative rabgap domain of human tbc1 domain family member 14 like domains"/>
    <property type="match status" value="1"/>
</dbReference>
<feature type="domain" description="Rab-GAP TBC" evidence="3">
    <location>
        <begin position="241"/>
        <end position="470"/>
    </location>
</feature>
<gene>
    <name evidence="4" type="ORF">WJX74_011120</name>
</gene>
<feature type="region of interest" description="Disordered" evidence="2">
    <location>
        <begin position="159"/>
        <end position="212"/>
    </location>
</feature>
<keyword evidence="1" id="KW-0343">GTPase activation</keyword>
<dbReference type="GO" id="GO:0071889">
    <property type="term" value="F:14-3-3 protein binding"/>
    <property type="evidence" value="ECO:0007669"/>
    <property type="project" value="UniProtKB-ARBA"/>
</dbReference>
<accession>A0AAW1QAU2</accession>
<dbReference type="PROSITE" id="PS50086">
    <property type="entry name" value="TBC_RABGAP"/>
    <property type="match status" value="1"/>
</dbReference>
<dbReference type="InterPro" id="IPR000195">
    <property type="entry name" value="Rab-GAP-TBC_dom"/>
</dbReference>
<sequence length="540" mass="59719">MASAAYYRIGNLEGSGLLPELQLFIPSPEAFKALRGGREACCGLKPGDSSPRAQDSTCTEPCVAANPLRSQSAARSAHWIKPIRTGMQDSASTEQLAAAARSPYRSLLSSKGAAGASGQASAAEGQTPAVDAQRPLQGDGAVLAGELQNLNIRTQSLPPNSAAATAATSHMGPSSAPVSPSHGDPGQAQAPQRAPPGRGHSRRGSGHSNRSISDTRLKKFHLLLNESSVDLDALRELAWSGIPSELRPCVWQLLLGYLPPNVSRREQTLERKRSEYRDLVPQYFDIANSERSEEELTALNQVLVDVPRTAPGVAFFHQPAIQKSLERILYIWGIRHPASGYVQGINDLVTPFLAVFLSAHFDEDAPMEEWEVTDLTEADIIAVEADAYWSLCKLLDSIQDHYTYAQPGIQRAVFHLKELVRRIDDKAAQHLENEGVEFLQFAFRWVNCLLARELPFQLAVRLWDTYLAEGPRMKEFLIYVLASFVLSWSAELSRMEFQDLMMFLQKLPTSSWSERDIEVVLSRAYMWRASFDEAKSHLHS</sequence>
<name>A0AAW1QAU2_9CHLO</name>
<evidence type="ECO:0000256" key="2">
    <source>
        <dbReference type="SAM" id="MobiDB-lite"/>
    </source>
</evidence>
<dbReference type="AlphaFoldDB" id="A0AAW1QAU2"/>
<dbReference type="PANTHER" id="PTHR22957">
    <property type="entry name" value="TBC1 DOMAIN FAMILY MEMBER GTPASE-ACTIVATING PROTEIN"/>
    <property type="match status" value="1"/>
</dbReference>
<dbReference type="Proteomes" id="UP001438707">
    <property type="component" value="Unassembled WGS sequence"/>
</dbReference>